<dbReference type="InterPro" id="IPR006439">
    <property type="entry name" value="HAD-SF_hydro_IA"/>
</dbReference>
<organism evidence="5 6">
    <name type="scientific">Spelaeicoccus albus</name>
    <dbReference type="NCBI Taxonomy" id="1280376"/>
    <lineage>
        <taxon>Bacteria</taxon>
        <taxon>Bacillati</taxon>
        <taxon>Actinomycetota</taxon>
        <taxon>Actinomycetes</taxon>
        <taxon>Micrococcales</taxon>
        <taxon>Brevibacteriaceae</taxon>
        <taxon>Spelaeicoccus</taxon>
    </lineage>
</organism>
<dbReference type="Gene3D" id="3.40.50.1000">
    <property type="entry name" value="HAD superfamily/HAD-like"/>
    <property type="match status" value="2"/>
</dbReference>
<comment type="similarity">
    <text evidence="1">Belongs to the HAD-like hydrolase superfamily.</text>
</comment>
<evidence type="ECO:0000256" key="2">
    <source>
        <dbReference type="PIRSR" id="PIRSR000915-1"/>
    </source>
</evidence>
<dbReference type="AlphaFoldDB" id="A0A7Z0D5B5"/>
<comment type="caution">
    <text evidence="5">The sequence shown here is derived from an EMBL/GenBank/DDBJ whole genome shotgun (WGS) entry which is preliminary data.</text>
</comment>
<dbReference type="InterPro" id="IPR036412">
    <property type="entry name" value="HAD-like_sf"/>
</dbReference>
<proteinExistence type="inferred from homology"/>
<evidence type="ECO:0000256" key="4">
    <source>
        <dbReference type="PIRSR" id="PIRSR000915-3"/>
    </source>
</evidence>
<reference evidence="5 6" key="1">
    <citation type="submission" date="2020-07" db="EMBL/GenBank/DDBJ databases">
        <title>Sequencing the genomes of 1000 actinobacteria strains.</title>
        <authorList>
            <person name="Klenk H.-P."/>
        </authorList>
    </citation>
    <scope>NUCLEOTIDE SEQUENCE [LARGE SCALE GENOMIC DNA]</scope>
    <source>
        <strain evidence="5 6">DSM 26341</strain>
    </source>
</reference>
<evidence type="ECO:0000313" key="6">
    <source>
        <dbReference type="Proteomes" id="UP000539111"/>
    </source>
</evidence>
<dbReference type="RefSeq" id="WP_179429370.1">
    <property type="nucleotide sequence ID" value="NZ_JACBZP010000001.1"/>
</dbReference>
<dbReference type="NCBIfam" id="TIGR01460">
    <property type="entry name" value="HAD-SF-IIA"/>
    <property type="match status" value="1"/>
</dbReference>
<keyword evidence="5" id="KW-0378">Hydrolase</keyword>
<dbReference type="NCBIfam" id="TIGR01549">
    <property type="entry name" value="HAD-SF-IA-v1"/>
    <property type="match status" value="1"/>
</dbReference>
<sequence>MSRLVDGYDLVLCDLDGVLYAGPEPIPGAAETLSALAEAHIPVRYLTNNASRTPSAVAEQLAGFGIDASVDQIVTSAQVAARSLAQAHPAGSAVLVIGGQGLIDAVAEVGLAPVFSADDGPVAVVQGFDKKLGWEQLAEAAYAVRSGLPWTATNVDATLPTERGIAPGNGTLIDVVATATRQRPTVTGKPEPLMFHEAAREAGARHPLMVGDRLNTDIAGAVRAGVDSLLVLTGVDHPDGPDAFDDGERPTYIAESVSGLLQPALSPSDYFSDGQKGDGQ</sequence>
<dbReference type="GO" id="GO:0016791">
    <property type="term" value="F:phosphatase activity"/>
    <property type="evidence" value="ECO:0007669"/>
    <property type="project" value="TreeGrafter"/>
</dbReference>
<dbReference type="InterPro" id="IPR023214">
    <property type="entry name" value="HAD_sf"/>
</dbReference>
<dbReference type="GO" id="GO:0046872">
    <property type="term" value="F:metal ion binding"/>
    <property type="evidence" value="ECO:0007669"/>
    <property type="project" value="UniProtKB-KW"/>
</dbReference>
<comment type="cofactor">
    <cofactor evidence="4">
        <name>Mg(2+)</name>
        <dbReference type="ChEBI" id="CHEBI:18420"/>
    </cofactor>
    <text evidence="4">Divalent metal ions. Mg(2+) is the most effective.</text>
</comment>
<evidence type="ECO:0000256" key="1">
    <source>
        <dbReference type="PIRNR" id="PIRNR000915"/>
    </source>
</evidence>
<protein>
    <submittedName>
        <fullName evidence="5">HAD superfamily hydrolase (TIGR01457 family)</fullName>
    </submittedName>
</protein>
<dbReference type="PIRSF" id="PIRSF000915">
    <property type="entry name" value="PGP-type_phosphatase"/>
    <property type="match status" value="1"/>
</dbReference>
<feature type="active site" description="Proton donor" evidence="2">
    <location>
        <position position="16"/>
    </location>
</feature>
<dbReference type="Pfam" id="PF13242">
    <property type="entry name" value="Hydrolase_like"/>
    <property type="match status" value="1"/>
</dbReference>
<accession>A0A7Z0D5B5</accession>
<feature type="active site" description="Nucleophile" evidence="2">
    <location>
        <position position="14"/>
    </location>
</feature>
<keyword evidence="4" id="KW-0479">Metal-binding</keyword>
<dbReference type="SUPFAM" id="SSF56784">
    <property type="entry name" value="HAD-like"/>
    <property type="match status" value="1"/>
</dbReference>
<feature type="binding site" evidence="3">
    <location>
        <position position="189"/>
    </location>
    <ligand>
        <name>substrate</name>
    </ligand>
</feature>
<dbReference type="Pfam" id="PF13344">
    <property type="entry name" value="Hydrolase_6"/>
    <property type="match status" value="1"/>
</dbReference>
<evidence type="ECO:0000313" key="5">
    <source>
        <dbReference type="EMBL" id="NYI69099.1"/>
    </source>
</evidence>
<dbReference type="EMBL" id="JACBZP010000001">
    <property type="protein sequence ID" value="NYI69099.1"/>
    <property type="molecule type" value="Genomic_DNA"/>
</dbReference>
<keyword evidence="6" id="KW-1185">Reference proteome</keyword>
<dbReference type="PANTHER" id="PTHR19288:SF95">
    <property type="entry name" value="D-GLYCEROL 3-PHOSPHATE PHOSPHATASE"/>
    <property type="match status" value="1"/>
</dbReference>
<feature type="binding site" evidence="4">
    <location>
        <position position="16"/>
    </location>
    <ligand>
        <name>Mg(2+)</name>
        <dbReference type="ChEBI" id="CHEBI:18420"/>
    </ligand>
</feature>
<evidence type="ECO:0000256" key="3">
    <source>
        <dbReference type="PIRSR" id="PIRSR000915-2"/>
    </source>
</evidence>
<keyword evidence="4" id="KW-0460">Magnesium</keyword>
<dbReference type="PANTHER" id="PTHR19288">
    <property type="entry name" value="4-NITROPHENYLPHOSPHATASE-RELATED"/>
    <property type="match status" value="1"/>
</dbReference>
<feature type="binding site" evidence="4">
    <location>
        <position position="212"/>
    </location>
    <ligand>
        <name>Mg(2+)</name>
        <dbReference type="ChEBI" id="CHEBI:18420"/>
    </ligand>
</feature>
<dbReference type="Proteomes" id="UP000539111">
    <property type="component" value="Unassembled WGS sequence"/>
</dbReference>
<dbReference type="GO" id="GO:0005737">
    <property type="term" value="C:cytoplasm"/>
    <property type="evidence" value="ECO:0007669"/>
    <property type="project" value="TreeGrafter"/>
</dbReference>
<name>A0A7Z0D5B5_9MICO</name>
<feature type="binding site" evidence="4">
    <location>
        <position position="14"/>
    </location>
    <ligand>
        <name>Mg(2+)</name>
        <dbReference type="ChEBI" id="CHEBI:18420"/>
    </ligand>
</feature>
<dbReference type="InterPro" id="IPR006357">
    <property type="entry name" value="HAD-SF_hydro_IIA"/>
</dbReference>
<gene>
    <name evidence="5" type="ORF">BJY26_003405</name>
</gene>